<dbReference type="Proteomes" id="UP000828390">
    <property type="component" value="Unassembled WGS sequence"/>
</dbReference>
<gene>
    <name evidence="1" type="ORF">DPMN_085706</name>
</gene>
<dbReference type="AlphaFoldDB" id="A0A9D3YE79"/>
<organism evidence="1 2">
    <name type="scientific">Dreissena polymorpha</name>
    <name type="common">Zebra mussel</name>
    <name type="synonym">Mytilus polymorpha</name>
    <dbReference type="NCBI Taxonomy" id="45954"/>
    <lineage>
        <taxon>Eukaryota</taxon>
        <taxon>Metazoa</taxon>
        <taxon>Spiralia</taxon>
        <taxon>Lophotrochozoa</taxon>
        <taxon>Mollusca</taxon>
        <taxon>Bivalvia</taxon>
        <taxon>Autobranchia</taxon>
        <taxon>Heteroconchia</taxon>
        <taxon>Euheterodonta</taxon>
        <taxon>Imparidentia</taxon>
        <taxon>Neoheterodontei</taxon>
        <taxon>Myida</taxon>
        <taxon>Dreissenoidea</taxon>
        <taxon>Dreissenidae</taxon>
        <taxon>Dreissena</taxon>
    </lineage>
</organism>
<reference evidence="1" key="1">
    <citation type="journal article" date="2019" name="bioRxiv">
        <title>The Genome of the Zebra Mussel, Dreissena polymorpha: A Resource for Invasive Species Research.</title>
        <authorList>
            <person name="McCartney M.A."/>
            <person name="Auch B."/>
            <person name="Kono T."/>
            <person name="Mallez S."/>
            <person name="Zhang Y."/>
            <person name="Obille A."/>
            <person name="Becker A."/>
            <person name="Abrahante J.E."/>
            <person name="Garbe J."/>
            <person name="Badalamenti J.P."/>
            <person name="Herman A."/>
            <person name="Mangelson H."/>
            <person name="Liachko I."/>
            <person name="Sullivan S."/>
            <person name="Sone E.D."/>
            <person name="Koren S."/>
            <person name="Silverstein K.A.T."/>
            <person name="Beckman K.B."/>
            <person name="Gohl D.M."/>
        </authorList>
    </citation>
    <scope>NUCLEOTIDE SEQUENCE</scope>
    <source>
        <strain evidence="1">Duluth1</strain>
        <tissue evidence="1">Whole animal</tissue>
    </source>
</reference>
<keyword evidence="2" id="KW-1185">Reference proteome</keyword>
<name>A0A9D3YE79_DREPO</name>
<sequence length="91" mass="10481">MRNTRRLRNTLFAVDYDFPVQLVYPAKLVQDSNLIQYELPEWSQFIGANRLAKLEHTTPIRPHHPQVLELSLNSAERKVSQSVTNDVGPPN</sequence>
<dbReference type="EMBL" id="JAIWYP010000016">
    <property type="protein sequence ID" value="KAH3698187.1"/>
    <property type="molecule type" value="Genomic_DNA"/>
</dbReference>
<comment type="caution">
    <text evidence="1">The sequence shown here is derived from an EMBL/GenBank/DDBJ whole genome shotgun (WGS) entry which is preliminary data.</text>
</comment>
<reference evidence="1" key="2">
    <citation type="submission" date="2020-11" db="EMBL/GenBank/DDBJ databases">
        <authorList>
            <person name="McCartney M.A."/>
            <person name="Auch B."/>
            <person name="Kono T."/>
            <person name="Mallez S."/>
            <person name="Becker A."/>
            <person name="Gohl D.M."/>
            <person name="Silverstein K.A.T."/>
            <person name="Koren S."/>
            <person name="Bechman K.B."/>
            <person name="Herman A."/>
            <person name="Abrahante J.E."/>
            <person name="Garbe J."/>
        </authorList>
    </citation>
    <scope>NUCLEOTIDE SEQUENCE</scope>
    <source>
        <strain evidence="1">Duluth1</strain>
        <tissue evidence="1">Whole animal</tissue>
    </source>
</reference>
<accession>A0A9D3YE79</accession>
<evidence type="ECO:0000313" key="1">
    <source>
        <dbReference type="EMBL" id="KAH3698187.1"/>
    </source>
</evidence>
<proteinExistence type="predicted"/>
<evidence type="ECO:0000313" key="2">
    <source>
        <dbReference type="Proteomes" id="UP000828390"/>
    </source>
</evidence>
<protein>
    <submittedName>
        <fullName evidence="1">Uncharacterized protein</fullName>
    </submittedName>
</protein>